<comment type="catalytic activity">
    <reaction evidence="1">
        <text>Preferential cleavage: Arg-|-Xaa, Lys-|-Xaa.</text>
        <dbReference type="EC" id="3.4.21.10"/>
    </reaction>
</comment>
<dbReference type="InterPro" id="IPR043504">
    <property type="entry name" value="Peptidase_S1_PA_chymotrypsin"/>
</dbReference>
<keyword evidence="5 8" id="KW-0378">Hydrolase</keyword>
<evidence type="ECO:0000256" key="5">
    <source>
        <dbReference type="ARBA" id="ARBA00022801"/>
    </source>
</evidence>
<evidence type="ECO:0000256" key="4">
    <source>
        <dbReference type="ARBA" id="ARBA00022670"/>
    </source>
</evidence>
<dbReference type="InterPro" id="IPR009003">
    <property type="entry name" value="Peptidase_S1_PA"/>
</dbReference>
<dbReference type="InterPro" id="IPR001314">
    <property type="entry name" value="Peptidase_S1A"/>
</dbReference>
<dbReference type="EC" id="3.4.21.10" evidence="2"/>
<evidence type="ECO:0000256" key="1">
    <source>
        <dbReference type="ARBA" id="ARBA00001656"/>
    </source>
</evidence>
<evidence type="ECO:0000256" key="7">
    <source>
        <dbReference type="ARBA" id="ARBA00023157"/>
    </source>
</evidence>
<evidence type="ECO:0000256" key="8">
    <source>
        <dbReference type="RuleBase" id="RU363034"/>
    </source>
</evidence>
<dbReference type="PRINTS" id="PR00722">
    <property type="entry name" value="CHYMOTRYPSIN"/>
</dbReference>
<name>A0A674J4K6_9SAUR</name>
<dbReference type="GO" id="GO:0004252">
    <property type="term" value="F:serine-type endopeptidase activity"/>
    <property type="evidence" value="ECO:0007669"/>
    <property type="project" value="InterPro"/>
</dbReference>
<reference evidence="11" key="2">
    <citation type="submission" date="2025-09" db="UniProtKB">
        <authorList>
            <consortium name="Ensembl"/>
        </authorList>
    </citation>
    <scope>IDENTIFICATION</scope>
</reference>
<dbReference type="GeneTree" id="ENSGT00940000162777"/>
<sequence>VLNDRDSFCGRRPLMSGYGGMRIVGGVDALPGAWPWLVSIQIPTQMGPRHSCGGSLISTRWVLTAAHCFKWRVVIGASQLSQRGPEAQVRSIKQVVQHEHYEPRTESNDVALLELDQPIACNDYAQPACLPDAMVEVSNLSHCYISGWGVTQETSDILQEAKVHLLDITTCNSSRWYNGAIASNNLCAGYEQGGIDSCQGDSGGPLMCTEERSKRFWVIGVTSWGLGCAKAQRPGVYSSTQHFHDWILGKVRPRLRPKPRPRTRTGLCLSVQSSLSDFFRKPGLRWMWASPRGSSPLYPSPPPFSAAQSSGREQDGGMVRSKWEPAIPHHTMALPAQHLIPSPLTWDCLYRIPQRSQHRAHLTHSELGLGHYGIPMTLPTQAPPQPTLHWDWGLFPGEGRCVVLATTKEREVSFRQGSLTSSSRMTSSIKSPEFCLYATASLIASLKS</sequence>
<dbReference type="InterPro" id="IPR033116">
    <property type="entry name" value="TRYPSIN_SER"/>
</dbReference>
<evidence type="ECO:0000256" key="2">
    <source>
        <dbReference type="ARBA" id="ARBA00012050"/>
    </source>
</evidence>
<keyword evidence="6 8" id="KW-0720">Serine protease</keyword>
<dbReference type="PROSITE" id="PS00135">
    <property type="entry name" value="TRYPSIN_SER"/>
    <property type="match status" value="1"/>
</dbReference>
<organism evidence="11 12">
    <name type="scientific">Terrapene triunguis</name>
    <name type="common">Three-toed box turtle</name>
    <dbReference type="NCBI Taxonomy" id="2587831"/>
    <lineage>
        <taxon>Eukaryota</taxon>
        <taxon>Metazoa</taxon>
        <taxon>Chordata</taxon>
        <taxon>Craniata</taxon>
        <taxon>Vertebrata</taxon>
        <taxon>Euteleostomi</taxon>
        <taxon>Archelosauria</taxon>
        <taxon>Testudinata</taxon>
        <taxon>Testudines</taxon>
        <taxon>Cryptodira</taxon>
        <taxon>Durocryptodira</taxon>
        <taxon>Testudinoidea</taxon>
        <taxon>Emydidae</taxon>
        <taxon>Terrapene</taxon>
    </lineage>
</organism>
<keyword evidence="7" id="KW-1015">Disulfide bond</keyword>
<dbReference type="CDD" id="cd00190">
    <property type="entry name" value="Tryp_SPc"/>
    <property type="match status" value="1"/>
</dbReference>
<dbReference type="PROSITE" id="PS50240">
    <property type="entry name" value="TRYPSIN_DOM"/>
    <property type="match status" value="1"/>
</dbReference>
<dbReference type="InterPro" id="IPR018114">
    <property type="entry name" value="TRYPSIN_HIS"/>
</dbReference>
<dbReference type="PANTHER" id="PTHR24252:SF8">
    <property type="entry name" value="ACROSIN"/>
    <property type="match status" value="1"/>
</dbReference>
<dbReference type="Pfam" id="PF00089">
    <property type="entry name" value="Trypsin"/>
    <property type="match status" value="1"/>
</dbReference>
<dbReference type="FunCoup" id="A0A674J4K6">
    <property type="interactions" value="6"/>
</dbReference>
<dbReference type="GO" id="GO:0006508">
    <property type="term" value="P:proteolysis"/>
    <property type="evidence" value="ECO:0007669"/>
    <property type="project" value="UniProtKB-KW"/>
</dbReference>
<dbReference type="InterPro" id="IPR001254">
    <property type="entry name" value="Trypsin_dom"/>
</dbReference>
<evidence type="ECO:0000256" key="6">
    <source>
        <dbReference type="ARBA" id="ARBA00022825"/>
    </source>
</evidence>
<keyword evidence="4 8" id="KW-0645">Protease</keyword>
<feature type="domain" description="Peptidase S1" evidence="10">
    <location>
        <begin position="23"/>
        <end position="252"/>
    </location>
</feature>
<evidence type="ECO:0000256" key="9">
    <source>
        <dbReference type="SAM" id="MobiDB-lite"/>
    </source>
</evidence>
<accession>A0A674J4K6</accession>
<evidence type="ECO:0000313" key="12">
    <source>
        <dbReference type="Proteomes" id="UP000472274"/>
    </source>
</evidence>
<keyword evidence="12" id="KW-1185">Reference proteome</keyword>
<feature type="region of interest" description="Disordered" evidence="9">
    <location>
        <begin position="298"/>
        <end position="319"/>
    </location>
</feature>
<reference evidence="11" key="1">
    <citation type="submission" date="2025-08" db="UniProtKB">
        <authorList>
            <consortium name="Ensembl"/>
        </authorList>
    </citation>
    <scope>IDENTIFICATION</scope>
</reference>
<dbReference type="GO" id="GO:0007340">
    <property type="term" value="P:acrosome reaction"/>
    <property type="evidence" value="ECO:0007669"/>
    <property type="project" value="TreeGrafter"/>
</dbReference>
<dbReference type="Proteomes" id="UP000472274">
    <property type="component" value="Unplaced"/>
</dbReference>
<evidence type="ECO:0000313" key="11">
    <source>
        <dbReference type="Ensembl" id="ENSTMTP00000016786.1"/>
    </source>
</evidence>
<proteinExistence type="predicted"/>
<dbReference type="PROSITE" id="PS00134">
    <property type="entry name" value="TRYPSIN_HIS"/>
    <property type="match status" value="1"/>
</dbReference>
<dbReference type="PANTHER" id="PTHR24252">
    <property type="entry name" value="ACROSIN-RELATED"/>
    <property type="match status" value="1"/>
</dbReference>
<dbReference type="AlphaFoldDB" id="A0A674J4K6"/>
<dbReference type="Gene3D" id="2.40.10.10">
    <property type="entry name" value="Trypsin-like serine proteases"/>
    <property type="match status" value="2"/>
</dbReference>
<evidence type="ECO:0000256" key="3">
    <source>
        <dbReference type="ARBA" id="ARBA00017161"/>
    </source>
</evidence>
<dbReference type="SMART" id="SM00020">
    <property type="entry name" value="Tryp_SPc"/>
    <property type="match status" value="1"/>
</dbReference>
<dbReference type="InParanoid" id="A0A674J4K6"/>
<dbReference type="FunFam" id="2.40.10.10:FF:000003">
    <property type="entry name" value="Transmembrane serine protease 3"/>
    <property type="match status" value="1"/>
</dbReference>
<evidence type="ECO:0000259" key="10">
    <source>
        <dbReference type="PROSITE" id="PS50240"/>
    </source>
</evidence>
<protein>
    <recommendedName>
        <fullName evidence="3">Acrosin</fullName>
        <ecNumber evidence="2">3.4.21.10</ecNumber>
    </recommendedName>
</protein>
<dbReference type="SUPFAM" id="SSF50494">
    <property type="entry name" value="Trypsin-like serine proteases"/>
    <property type="match status" value="1"/>
</dbReference>
<dbReference type="Ensembl" id="ENSTMTT00000017381.1">
    <property type="protein sequence ID" value="ENSTMTP00000016786.1"/>
    <property type="gene ID" value="ENSTMTG00000012274.1"/>
</dbReference>